<gene>
    <name evidence="1" type="ORF">TMSB3V08_LOCUS11832</name>
</gene>
<accession>A0A7R9HUS1</accession>
<evidence type="ECO:0000313" key="1">
    <source>
        <dbReference type="EMBL" id="CAD7435185.1"/>
    </source>
</evidence>
<proteinExistence type="predicted"/>
<reference evidence="1" key="1">
    <citation type="submission" date="2020-11" db="EMBL/GenBank/DDBJ databases">
        <authorList>
            <person name="Tran Van P."/>
        </authorList>
    </citation>
    <scope>NUCLEOTIDE SEQUENCE</scope>
</reference>
<organism evidence="1">
    <name type="scientific">Timema monikensis</name>
    <dbReference type="NCBI Taxonomy" id="170555"/>
    <lineage>
        <taxon>Eukaryota</taxon>
        <taxon>Metazoa</taxon>
        <taxon>Ecdysozoa</taxon>
        <taxon>Arthropoda</taxon>
        <taxon>Hexapoda</taxon>
        <taxon>Insecta</taxon>
        <taxon>Pterygota</taxon>
        <taxon>Neoptera</taxon>
        <taxon>Polyneoptera</taxon>
        <taxon>Phasmatodea</taxon>
        <taxon>Timematodea</taxon>
        <taxon>Timematoidea</taxon>
        <taxon>Timematidae</taxon>
        <taxon>Timema</taxon>
    </lineage>
</organism>
<dbReference type="EMBL" id="OB799233">
    <property type="protein sequence ID" value="CAD7435185.1"/>
    <property type="molecule type" value="Genomic_DNA"/>
</dbReference>
<name>A0A7R9HUS1_9NEOP</name>
<protein>
    <submittedName>
        <fullName evidence="1">Uncharacterized protein</fullName>
    </submittedName>
</protein>
<dbReference type="AlphaFoldDB" id="A0A7R9HUS1"/>
<sequence>MHRGKQLVINRGVRKLREKRKAAMFVDDLVVWVESHLSIDINSILKDSQYNEPFHIQLENLENYLCPNNDKVEIETDPLSDIEEMVKTEVQIYDSVLGRFESLPGIGTSDVLKVCIITVIIKIL</sequence>